<name>A0ABW2ZJ71_9SPHI</name>
<dbReference type="Proteomes" id="UP001597073">
    <property type="component" value="Unassembled WGS sequence"/>
</dbReference>
<organism evidence="1 2">
    <name type="scientific">Mucilaginibacter lutimaris</name>
    <dbReference type="NCBI Taxonomy" id="931629"/>
    <lineage>
        <taxon>Bacteria</taxon>
        <taxon>Pseudomonadati</taxon>
        <taxon>Bacteroidota</taxon>
        <taxon>Sphingobacteriia</taxon>
        <taxon>Sphingobacteriales</taxon>
        <taxon>Sphingobacteriaceae</taxon>
        <taxon>Mucilaginibacter</taxon>
    </lineage>
</organism>
<comment type="caution">
    <text evidence="1">The sequence shown here is derived from an EMBL/GenBank/DDBJ whole genome shotgun (WGS) entry which is preliminary data.</text>
</comment>
<protein>
    <recommendedName>
        <fullName evidence="3">GLPGLI family protein</fullName>
    </recommendedName>
</protein>
<reference evidence="2" key="1">
    <citation type="journal article" date="2019" name="Int. J. Syst. Evol. Microbiol.">
        <title>The Global Catalogue of Microorganisms (GCM) 10K type strain sequencing project: providing services to taxonomists for standard genome sequencing and annotation.</title>
        <authorList>
            <consortium name="The Broad Institute Genomics Platform"/>
            <consortium name="The Broad Institute Genome Sequencing Center for Infectious Disease"/>
            <person name="Wu L."/>
            <person name="Ma J."/>
        </authorList>
    </citation>
    <scope>NUCLEOTIDE SEQUENCE [LARGE SCALE GENOMIC DNA]</scope>
    <source>
        <strain evidence="2">CCUG 60742</strain>
    </source>
</reference>
<dbReference type="RefSeq" id="WP_377143819.1">
    <property type="nucleotide sequence ID" value="NZ_JBHTIA010000011.1"/>
</dbReference>
<accession>A0ABW2ZJ71</accession>
<keyword evidence="2" id="KW-1185">Reference proteome</keyword>
<evidence type="ECO:0000313" key="2">
    <source>
        <dbReference type="Proteomes" id="UP001597073"/>
    </source>
</evidence>
<gene>
    <name evidence="1" type="ORF">ACFQZI_14935</name>
</gene>
<evidence type="ECO:0000313" key="1">
    <source>
        <dbReference type="EMBL" id="MFD0766157.1"/>
    </source>
</evidence>
<evidence type="ECO:0008006" key="3">
    <source>
        <dbReference type="Google" id="ProtNLM"/>
    </source>
</evidence>
<sequence length="211" mass="24651">MKKKILFIAIVLIGKCIDACSQRITCVDTVTTTGYYYKIRYQQAAGVSPDESGIHQKAYFLTEKDARKKTIGQIFRSIKGEQTDSVKFLGMLPPLNSYLEKMMETSCRMLYQGATDPDKRITPAYWYALPRTSQTREGNTIGFTRVKVRWLHLRVPDYVARDHFNYPFTLDEAYVKQRNYDIYIPLQILYLENKVQVRHHKVYTCLKNVSH</sequence>
<proteinExistence type="predicted"/>
<dbReference type="EMBL" id="JBHTIA010000011">
    <property type="protein sequence ID" value="MFD0766157.1"/>
    <property type="molecule type" value="Genomic_DNA"/>
</dbReference>